<dbReference type="AlphaFoldDB" id="A0A3B1A169"/>
<dbReference type="EMBL" id="UOFR01000067">
    <property type="protein sequence ID" value="VAW99488.1"/>
    <property type="molecule type" value="Genomic_DNA"/>
</dbReference>
<gene>
    <name evidence="9" type="ORF">MNBD_GAMMA21-1947</name>
</gene>
<organism evidence="9">
    <name type="scientific">hydrothermal vent metagenome</name>
    <dbReference type="NCBI Taxonomy" id="652676"/>
    <lineage>
        <taxon>unclassified sequences</taxon>
        <taxon>metagenomes</taxon>
        <taxon>ecological metagenomes</taxon>
    </lineage>
</organism>
<dbReference type="InterPro" id="IPR009057">
    <property type="entry name" value="Homeodomain-like_sf"/>
</dbReference>
<dbReference type="CDD" id="cd00009">
    <property type="entry name" value="AAA"/>
    <property type="match status" value="1"/>
</dbReference>
<dbReference type="Gene3D" id="1.10.10.60">
    <property type="entry name" value="Homeodomain-like"/>
    <property type="match status" value="1"/>
</dbReference>
<dbReference type="GO" id="GO:0006355">
    <property type="term" value="P:regulation of DNA-templated transcription"/>
    <property type="evidence" value="ECO:0007669"/>
    <property type="project" value="InterPro"/>
</dbReference>
<protein>
    <submittedName>
        <fullName evidence="9">Response regulator of zinc sigma-54-dependent two-component system</fullName>
    </submittedName>
</protein>
<dbReference type="InterPro" id="IPR002078">
    <property type="entry name" value="Sigma_54_int"/>
</dbReference>
<evidence type="ECO:0000256" key="4">
    <source>
        <dbReference type="ARBA" id="ARBA00023125"/>
    </source>
</evidence>
<feature type="domain" description="Response regulatory" evidence="8">
    <location>
        <begin position="10"/>
        <end position="124"/>
    </location>
</feature>
<dbReference type="InterPro" id="IPR025943">
    <property type="entry name" value="Sigma_54_int_dom_ATP-bd_2"/>
</dbReference>
<name>A0A3B1A169_9ZZZZ</name>
<dbReference type="GO" id="GO:0005524">
    <property type="term" value="F:ATP binding"/>
    <property type="evidence" value="ECO:0007669"/>
    <property type="project" value="UniProtKB-KW"/>
</dbReference>
<evidence type="ECO:0000256" key="1">
    <source>
        <dbReference type="ARBA" id="ARBA00022741"/>
    </source>
</evidence>
<feature type="compositionally biased region" description="Acidic residues" evidence="6">
    <location>
        <begin position="455"/>
        <end position="470"/>
    </location>
</feature>
<evidence type="ECO:0000256" key="6">
    <source>
        <dbReference type="SAM" id="MobiDB-lite"/>
    </source>
</evidence>
<dbReference type="Gene3D" id="1.10.8.60">
    <property type="match status" value="1"/>
</dbReference>
<dbReference type="SMART" id="SM00382">
    <property type="entry name" value="AAA"/>
    <property type="match status" value="1"/>
</dbReference>
<dbReference type="InterPro" id="IPR025662">
    <property type="entry name" value="Sigma_54_int_dom_ATP-bd_1"/>
</dbReference>
<keyword evidence="4" id="KW-0238">DNA-binding</keyword>
<dbReference type="PROSITE" id="PS00688">
    <property type="entry name" value="SIGMA54_INTERACT_3"/>
    <property type="match status" value="1"/>
</dbReference>
<dbReference type="InterPro" id="IPR003593">
    <property type="entry name" value="AAA+_ATPase"/>
</dbReference>
<keyword evidence="2" id="KW-0067">ATP-binding</keyword>
<dbReference type="SUPFAM" id="SSF52540">
    <property type="entry name" value="P-loop containing nucleoside triphosphate hydrolases"/>
    <property type="match status" value="1"/>
</dbReference>
<dbReference type="GO" id="GO:0000160">
    <property type="term" value="P:phosphorelay signal transduction system"/>
    <property type="evidence" value="ECO:0007669"/>
    <property type="project" value="InterPro"/>
</dbReference>
<feature type="domain" description="Sigma-54 factor interaction" evidence="7">
    <location>
        <begin position="145"/>
        <end position="373"/>
    </location>
</feature>
<evidence type="ECO:0000256" key="3">
    <source>
        <dbReference type="ARBA" id="ARBA00023015"/>
    </source>
</evidence>
<evidence type="ECO:0000259" key="7">
    <source>
        <dbReference type="PROSITE" id="PS50045"/>
    </source>
</evidence>
<dbReference type="PROSITE" id="PS00675">
    <property type="entry name" value="SIGMA54_INTERACT_1"/>
    <property type="match status" value="1"/>
</dbReference>
<evidence type="ECO:0000313" key="9">
    <source>
        <dbReference type="EMBL" id="VAW99488.1"/>
    </source>
</evidence>
<accession>A0A3B1A169</accession>
<dbReference type="PROSITE" id="PS50110">
    <property type="entry name" value="RESPONSE_REGULATORY"/>
    <property type="match status" value="1"/>
</dbReference>
<proteinExistence type="predicted"/>
<dbReference type="Gene3D" id="3.40.50.2300">
    <property type="match status" value="1"/>
</dbReference>
<dbReference type="PROSITE" id="PS50045">
    <property type="entry name" value="SIGMA54_INTERACT_4"/>
    <property type="match status" value="1"/>
</dbReference>
<dbReference type="FunFam" id="3.40.50.300:FF:000006">
    <property type="entry name" value="DNA-binding transcriptional regulator NtrC"/>
    <property type="match status" value="1"/>
</dbReference>
<dbReference type="PANTHER" id="PTHR32071">
    <property type="entry name" value="TRANSCRIPTIONAL REGULATORY PROTEIN"/>
    <property type="match status" value="1"/>
</dbReference>
<dbReference type="SMART" id="SM00448">
    <property type="entry name" value="REC"/>
    <property type="match status" value="1"/>
</dbReference>
<dbReference type="InterPro" id="IPR001789">
    <property type="entry name" value="Sig_transdc_resp-reg_receiver"/>
</dbReference>
<dbReference type="Pfam" id="PF00158">
    <property type="entry name" value="Sigma54_activat"/>
    <property type="match status" value="1"/>
</dbReference>
<dbReference type="Pfam" id="PF25601">
    <property type="entry name" value="AAA_lid_14"/>
    <property type="match status" value="1"/>
</dbReference>
<dbReference type="PROSITE" id="PS00676">
    <property type="entry name" value="SIGMA54_INTERACT_2"/>
    <property type="match status" value="1"/>
</dbReference>
<dbReference type="GO" id="GO:0043565">
    <property type="term" value="F:sequence-specific DNA binding"/>
    <property type="evidence" value="ECO:0007669"/>
    <property type="project" value="InterPro"/>
</dbReference>
<dbReference type="Pfam" id="PF00072">
    <property type="entry name" value="Response_reg"/>
    <property type="match status" value="1"/>
</dbReference>
<dbReference type="SUPFAM" id="SSF46689">
    <property type="entry name" value="Homeodomain-like"/>
    <property type="match status" value="1"/>
</dbReference>
<sequence length="470" mass="51937">MALPSHKGQRILIVDDDEASCRTIELHLRSQGYEVALANSVDEGLQVAIKHVPDLIILDIRMPGKSGIEGLPEFKATIPDVHIIMITAFHDMDSTIQAMQRGAEDYIHKPIDIDELDKAVKHLLNTPDKNDIIQPGRDHDGYNTMVGHSYAMKEVFKTIGLVAANPVTVLVSGESGTGKELVARAIHRAGNPDGPFVAVNCAALVETLLESDMFGHEKGSFTGAVKRQQGKFELANNGTIFLDEVSELSLVMQAKLLRVLQEKEYTPIGAKESQHTNARIIVAANVSLAKLVQEGSFREDLFYRLQVINIHLPPLRERKEEITELVHALLARINHEMHSTVTQVSKDVIDCLENYDWPGNVRELENVLAKAVALCPGNTITVDLVASSCINPQSATAPQKSPLIEQSLECVQKIHILQILDSTHWHKGRACEILGISRPRLRRMITQFGIKEPDDISTDDNEPTIGDGEE</sequence>
<keyword evidence="5" id="KW-0804">Transcription</keyword>
<keyword evidence="1" id="KW-0547">Nucleotide-binding</keyword>
<reference evidence="9" key="1">
    <citation type="submission" date="2018-06" db="EMBL/GenBank/DDBJ databases">
        <authorList>
            <person name="Zhirakovskaya E."/>
        </authorList>
    </citation>
    <scope>NUCLEOTIDE SEQUENCE</scope>
</reference>
<dbReference type="SUPFAM" id="SSF52172">
    <property type="entry name" value="CheY-like"/>
    <property type="match status" value="1"/>
</dbReference>
<feature type="region of interest" description="Disordered" evidence="6">
    <location>
        <begin position="451"/>
        <end position="470"/>
    </location>
</feature>
<dbReference type="PANTHER" id="PTHR32071:SF113">
    <property type="entry name" value="ALGINATE BIOSYNTHESIS TRANSCRIPTIONAL REGULATORY PROTEIN ALGB"/>
    <property type="match status" value="1"/>
</dbReference>
<dbReference type="InterPro" id="IPR011006">
    <property type="entry name" value="CheY-like_superfamily"/>
</dbReference>
<keyword evidence="3" id="KW-0805">Transcription regulation</keyword>
<dbReference type="InterPro" id="IPR025944">
    <property type="entry name" value="Sigma_54_int_dom_CS"/>
</dbReference>
<dbReference type="Gene3D" id="3.40.50.300">
    <property type="entry name" value="P-loop containing nucleotide triphosphate hydrolases"/>
    <property type="match status" value="1"/>
</dbReference>
<dbReference type="InterPro" id="IPR027417">
    <property type="entry name" value="P-loop_NTPase"/>
</dbReference>
<evidence type="ECO:0000259" key="8">
    <source>
        <dbReference type="PROSITE" id="PS50110"/>
    </source>
</evidence>
<evidence type="ECO:0000256" key="2">
    <source>
        <dbReference type="ARBA" id="ARBA00022840"/>
    </source>
</evidence>
<dbReference type="InterPro" id="IPR058031">
    <property type="entry name" value="AAA_lid_NorR"/>
</dbReference>
<evidence type="ECO:0000256" key="5">
    <source>
        <dbReference type="ARBA" id="ARBA00023163"/>
    </source>
</evidence>
<dbReference type="CDD" id="cd00156">
    <property type="entry name" value="REC"/>
    <property type="match status" value="1"/>
</dbReference>
<dbReference type="Pfam" id="PF02954">
    <property type="entry name" value="HTH_8"/>
    <property type="match status" value="1"/>
</dbReference>
<dbReference type="InterPro" id="IPR002197">
    <property type="entry name" value="HTH_Fis"/>
</dbReference>